<gene>
    <name evidence="4" type="ORF">TD95_000703</name>
</gene>
<dbReference type="GO" id="GO:0000981">
    <property type="term" value="F:DNA-binding transcription factor activity, RNA polymerase II-specific"/>
    <property type="evidence" value="ECO:0007669"/>
    <property type="project" value="InterPro"/>
</dbReference>
<dbReference type="PROSITE" id="PS50048">
    <property type="entry name" value="ZN2_CY6_FUNGAL_2"/>
    <property type="match status" value="1"/>
</dbReference>
<feature type="compositionally biased region" description="Polar residues" evidence="2">
    <location>
        <begin position="1"/>
        <end position="16"/>
    </location>
</feature>
<feature type="region of interest" description="Disordered" evidence="2">
    <location>
        <begin position="1260"/>
        <end position="1283"/>
    </location>
</feature>
<dbReference type="InterPro" id="IPR001138">
    <property type="entry name" value="Zn2Cys6_DnaBD"/>
</dbReference>
<comment type="caution">
    <text evidence="4">The sequence shown here is derived from an EMBL/GenBank/DDBJ whole genome shotgun (WGS) entry which is preliminary data.</text>
</comment>
<feature type="compositionally biased region" description="Low complexity" evidence="2">
    <location>
        <begin position="1130"/>
        <end position="1142"/>
    </location>
</feature>
<dbReference type="CDD" id="cd00067">
    <property type="entry name" value="GAL4"/>
    <property type="match status" value="1"/>
</dbReference>
<keyword evidence="5" id="KW-1185">Reference proteome</keyword>
<dbReference type="SMART" id="SM00066">
    <property type="entry name" value="GAL4"/>
    <property type="match status" value="1"/>
</dbReference>
<dbReference type="EMBL" id="LAEV01000760">
    <property type="protein sequence ID" value="KKA29624.1"/>
    <property type="molecule type" value="Genomic_DNA"/>
</dbReference>
<feature type="domain" description="Zn(2)-C6 fungal-type" evidence="3">
    <location>
        <begin position="96"/>
        <end position="125"/>
    </location>
</feature>
<evidence type="ECO:0000313" key="4">
    <source>
        <dbReference type="EMBL" id="KKA29624.1"/>
    </source>
</evidence>
<evidence type="ECO:0000259" key="3">
    <source>
        <dbReference type="PROSITE" id="PS50048"/>
    </source>
</evidence>
<evidence type="ECO:0000256" key="1">
    <source>
        <dbReference type="ARBA" id="ARBA00023242"/>
    </source>
</evidence>
<organism evidence="4 5">
    <name type="scientific">Thielaviopsis punctulata</name>
    <dbReference type="NCBI Taxonomy" id="72032"/>
    <lineage>
        <taxon>Eukaryota</taxon>
        <taxon>Fungi</taxon>
        <taxon>Dikarya</taxon>
        <taxon>Ascomycota</taxon>
        <taxon>Pezizomycotina</taxon>
        <taxon>Sordariomycetes</taxon>
        <taxon>Hypocreomycetidae</taxon>
        <taxon>Microascales</taxon>
        <taxon>Ceratocystidaceae</taxon>
        <taxon>Thielaviopsis</taxon>
    </lineage>
</organism>
<dbReference type="PANTHER" id="PTHR47785">
    <property type="entry name" value="ZN(II)2CYS6 TRANSCRIPTION FACTOR (EUROFUNG)-RELATED-RELATED"/>
    <property type="match status" value="1"/>
</dbReference>
<dbReference type="GO" id="GO:0008270">
    <property type="term" value="F:zinc ion binding"/>
    <property type="evidence" value="ECO:0007669"/>
    <property type="project" value="InterPro"/>
</dbReference>
<feature type="region of interest" description="Disordered" evidence="2">
    <location>
        <begin position="1104"/>
        <end position="1142"/>
    </location>
</feature>
<protein>
    <recommendedName>
        <fullName evidence="3">Zn(2)-C6 fungal-type domain-containing protein</fullName>
    </recommendedName>
</protein>
<sequence>MSTPSSNGITISTQQMPVPPMQPYDDHRRSQMGGFKGIQSPGPHGHFRPGPGGPSQPFLSQTPMMHQPNGYDAYQPEGYIVTPVAGKRKANRASQACDNCRTLKAKCDESRPCKTCKEKGLECKYRDPTPKAADKVQTEILEGINKLHKLLDVMNEHISQNDQDMKHVMKYLQQKDPSWLFKREDQEPLEPNHTATGSHPLPEVGFARDEKHMEMQRPRANSPNDFCQPSKPAVERGLQQEEEVEAEPGPVVRPGEPSIPPDHTTGAGHLLDWPGINEMVTDILTKLNVVFTNEYPIRQEEARGLLRIHGRGEGRDIESSIYTGSDEHGMFDLDDNMSDMSSPYVDERWGYGGPSSPMNFNDGSSLPARSPNSWILGGLDFEPDTMMELGASFIRHILNMHPIFTMPQVQACMKGFLNSLPKASNFPAIGNLKYPEGVTCTPGAPCSESEIDLNPDLCHLNSPSKKRKHDSNEAFTKLFIEPPGCQKFGKPPRTINSALVLMMLALGKICLHRDCVPDVVHEDQISGPTATSNSPSAVKSGGGVLSSPHQDSPKDIPGLRGGHSPSDRRSSLHAQTGKTNLGTINSTANAGVGSSAAPPKNMTVIPGLDYFAMALEIIGSQLGGNSLKHVHANLLVGLYFGQLGRVIESHAYIAAGSTILLNIMRPTLNRLRELRVCEKLPQRHRDNQLILAFWTCLQLESDIVAELPRQQSGILAYDGTLPYPNLTLFHPTGLGPFSERVYMSYMAQLYLRRHLNQIHRMFYGPNADKVLDPKTDFCDVETAQLRVADMQWVGPNFRFDEDDPPATDILAARLRAKYWGAQVITYRPFLKQILDFGSKMQNGHSYCAVSEFRPGVEAPIISPKTESYDDISDKIKEYAQMAIRALVESTQAFHNLGPKRPIITNVFGTAHAQWGNSLVLAACYRNNLLRGFIDRGNLVILIDKTLAFLKQSACQRSALEIDRRILKHVRSGIFPNESVTPQDVMDRTDSMNLATTSAATGQRLPWVPKKEPVPVVPRSKDGDVEAIDESEGKSMAAPAVPVPGAAGASTLHPSGYAASRINSVTGAPNGTAAPCIIASPWIGSRVLGNSSGIMPLSAMPSVCGDRRSAETGGTSICTTRNVPAAPSPRPGSSSTGSGADASRAASAAARCAGVMGRRGVEQDLVDARKRGDVVIAHRSPQGGGVVLAHLHDLVGVAVAHKVGLLDAVEKGVGNVPADAVAHMQVPRQRRLVQVGEQAKGQVAQEEVFVVEAAARTLEKGAEAGQEEGEVAEAGHGDEEGLGGPVGVGYEERDALSPEFLGECIGLHGG</sequence>
<name>A0A0F4ZGB7_9PEZI</name>
<reference evidence="4 5" key="1">
    <citation type="submission" date="2015-03" db="EMBL/GenBank/DDBJ databases">
        <authorList>
            <person name="Radwan O."/>
            <person name="Al-Naeli F.A."/>
            <person name="Rendon G.A."/>
            <person name="Fields C."/>
        </authorList>
    </citation>
    <scope>NUCLEOTIDE SEQUENCE [LARGE SCALE GENOMIC DNA]</scope>
    <source>
        <strain evidence="4">CR-DP1</strain>
    </source>
</reference>
<accession>A0A0F4ZGB7</accession>
<dbReference type="PANTHER" id="PTHR47785:SF4">
    <property type="entry name" value="ZN(II)2CYS6 TRANSCRIPTION FACTOR (EUROFUNG)"/>
    <property type="match status" value="1"/>
</dbReference>
<dbReference type="Gene3D" id="4.10.240.10">
    <property type="entry name" value="Zn(2)-C6 fungal-type DNA-binding domain"/>
    <property type="match status" value="1"/>
</dbReference>
<feature type="compositionally biased region" description="Polar residues" evidence="2">
    <location>
        <begin position="526"/>
        <end position="537"/>
    </location>
</feature>
<dbReference type="Proteomes" id="UP000033483">
    <property type="component" value="Unassembled WGS sequence"/>
</dbReference>
<feature type="region of interest" description="Disordered" evidence="2">
    <location>
        <begin position="217"/>
        <end position="255"/>
    </location>
</feature>
<dbReference type="InterPro" id="IPR036864">
    <property type="entry name" value="Zn2-C6_fun-type_DNA-bd_sf"/>
</dbReference>
<dbReference type="PROSITE" id="PS00463">
    <property type="entry name" value="ZN2_CY6_FUNGAL_1"/>
    <property type="match status" value="1"/>
</dbReference>
<feature type="compositionally biased region" description="Polar residues" evidence="2">
    <location>
        <begin position="572"/>
        <end position="589"/>
    </location>
</feature>
<feature type="compositionally biased region" description="Polar residues" evidence="2">
    <location>
        <begin position="1111"/>
        <end position="1121"/>
    </location>
</feature>
<dbReference type="SUPFAM" id="SSF57701">
    <property type="entry name" value="Zn2/Cys6 DNA-binding domain"/>
    <property type="match status" value="1"/>
</dbReference>
<dbReference type="Pfam" id="PF00172">
    <property type="entry name" value="Zn_clus"/>
    <property type="match status" value="1"/>
</dbReference>
<keyword evidence="1" id="KW-0539">Nucleus</keyword>
<feature type="region of interest" description="Disordered" evidence="2">
    <location>
        <begin position="1"/>
        <end position="60"/>
    </location>
</feature>
<dbReference type="OrthoDB" id="5244761at2759"/>
<dbReference type="InterPro" id="IPR053181">
    <property type="entry name" value="EcdB-like_regulator"/>
</dbReference>
<evidence type="ECO:0000256" key="2">
    <source>
        <dbReference type="SAM" id="MobiDB-lite"/>
    </source>
</evidence>
<proteinExistence type="predicted"/>
<feature type="region of interest" description="Disordered" evidence="2">
    <location>
        <begin position="524"/>
        <end position="596"/>
    </location>
</feature>
<evidence type="ECO:0000313" key="5">
    <source>
        <dbReference type="Proteomes" id="UP000033483"/>
    </source>
</evidence>